<dbReference type="GO" id="GO:0006506">
    <property type="term" value="P:GPI anchor biosynthetic process"/>
    <property type="evidence" value="ECO:0007669"/>
    <property type="project" value="InterPro"/>
</dbReference>
<keyword evidence="1" id="KW-1133">Transmembrane helix</keyword>
<gene>
    <name evidence="2" type="ORF">NHX12_018481</name>
</gene>
<name>A0A9Q0F0U4_9TELE</name>
<dbReference type="GO" id="GO:0016757">
    <property type="term" value="F:glycosyltransferase activity"/>
    <property type="evidence" value="ECO:0007669"/>
    <property type="project" value="InterPro"/>
</dbReference>
<dbReference type="InterPro" id="IPR029044">
    <property type="entry name" value="Nucleotide-diphossugar_trans"/>
</dbReference>
<comment type="caution">
    <text evidence="2">The sequence shown here is derived from an EMBL/GenBank/DDBJ whole genome shotgun (WGS) entry which is preliminary data.</text>
</comment>
<evidence type="ECO:0000313" key="2">
    <source>
        <dbReference type="EMBL" id="KAJ3614912.1"/>
    </source>
</evidence>
<keyword evidence="3" id="KW-1185">Reference proteome</keyword>
<feature type="transmembrane region" description="Helical" evidence="1">
    <location>
        <begin position="38"/>
        <end position="62"/>
    </location>
</feature>
<proteinExistence type="predicted"/>
<reference evidence="2" key="1">
    <citation type="submission" date="2022-07" db="EMBL/GenBank/DDBJ databases">
        <title>Chromosome-level genome of Muraenolepis orangiensis.</title>
        <authorList>
            <person name="Kim J."/>
        </authorList>
    </citation>
    <scope>NUCLEOTIDE SEQUENCE</scope>
    <source>
        <strain evidence="2">KU_S4_2022</strain>
        <tissue evidence="2">Muscle</tissue>
    </source>
</reference>
<sequence>MESLRHVKSRWRACVWTSRWRACVWTSRWRACVWSSPAVQALVLCVLTFGVVLPVLCHQLLYSYYFFRPWYLEQQSEQVLQDSYRRGQEALRFWQEAAAPTFQTHPYPRPHLLVTVVTARRTEGQDFHYLLQVMQRLAGLLASCRGQHCAQVLLCDVESGPRENEDAVLLEGRFRTVRRSAEERRRRSGEEEVNMFEREKRDYVFCLQKGWEMLRPQNVVVLEDDAQPRSDFFLVIQDLLTRSFSHDTLYVKLYHPERLQRYWNPEPYRLLEWMGLGLLTSSLLLLVLPYCSSFNFTTRHLLFFSLYIMALAELVGRHYLLELRRSSPQLYAVSPATECCTPAMLFPGNSSARAAGYLDGSFCAKGNAKDLMLFHMVRSLPGERAHSLEPNLVTHIGAFSSVRPNHGRPSLL</sequence>
<organism evidence="2 3">
    <name type="scientific">Muraenolepis orangiensis</name>
    <name type="common">Patagonian moray cod</name>
    <dbReference type="NCBI Taxonomy" id="630683"/>
    <lineage>
        <taxon>Eukaryota</taxon>
        <taxon>Metazoa</taxon>
        <taxon>Chordata</taxon>
        <taxon>Craniata</taxon>
        <taxon>Vertebrata</taxon>
        <taxon>Euteleostomi</taxon>
        <taxon>Actinopterygii</taxon>
        <taxon>Neopterygii</taxon>
        <taxon>Teleostei</taxon>
        <taxon>Neoteleostei</taxon>
        <taxon>Acanthomorphata</taxon>
        <taxon>Zeiogadaria</taxon>
        <taxon>Gadariae</taxon>
        <taxon>Gadiformes</taxon>
        <taxon>Muraenolepidoidei</taxon>
        <taxon>Muraenolepididae</taxon>
        <taxon>Muraenolepis</taxon>
    </lineage>
</organism>
<evidence type="ECO:0000313" key="3">
    <source>
        <dbReference type="Proteomes" id="UP001148018"/>
    </source>
</evidence>
<dbReference type="CDD" id="cd22190">
    <property type="entry name" value="PGAP4"/>
    <property type="match status" value="1"/>
</dbReference>
<keyword evidence="1" id="KW-0812">Transmembrane</keyword>
<dbReference type="InterPro" id="IPR029675">
    <property type="entry name" value="PGAP4"/>
</dbReference>
<dbReference type="AlphaFoldDB" id="A0A9Q0F0U4"/>
<dbReference type="Gene3D" id="3.90.550.10">
    <property type="entry name" value="Spore Coat Polysaccharide Biosynthesis Protein SpsA, Chain A"/>
    <property type="match status" value="1"/>
</dbReference>
<dbReference type="PANTHER" id="PTHR31410:SF1">
    <property type="entry name" value="POST-GPI ATTACHMENT TO PROTEINS FACTOR 4"/>
    <property type="match status" value="1"/>
</dbReference>
<protein>
    <recommendedName>
        <fullName evidence="4">Transmembrane protein 246</fullName>
    </recommendedName>
</protein>
<dbReference type="OrthoDB" id="2016523at2759"/>
<dbReference type="EMBL" id="JANIIK010000034">
    <property type="protein sequence ID" value="KAJ3614912.1"/>
    <property type="molecule type" value="Genomic_DNA"/>
</dbReference>
<dbReference type="GO" id="GO:0000139">
    <property type="term" value="C:Golgi membrane"/>
    <property type="evidence" value="ECO:0007669"/>
    <property type="project" value="InterPro"/>
</dbReference>
<evidence type="ECO:0008006" key="4">
    <source>
        <dbReference type="Google" id="ProtNLM"/>
    </source>
</evidence>
<accession>A0A9Q0F0U4</accession>
<keyword evidence="1" id="KW-0472">Membrane</keyword>
<dbReference type="Proteomes" id="UP001148018">
    <property type="component" value="Unassembled WGS sequence"/>
</dbReference>
<dbReference type="PANTHER" id="PTHR31410">
    <property type="entry name" value="TRANSMEMBRANE PROTEIN 246"/>
    <property type="match status" value="1"/>
</dbReference>
<evidence type="ECO:0000256" key="1">
    <source>
        <dbReference type="SAM" id="Phobius"/>
    </source>
</evidence>